<reference evidence="4" key="1">
    <citation type="submission" date="2021-02" db="EMBL/GenBank/DDBJ databases">
        <title>Natrosporangium hydrolyticum gen. nov., sp. nov, a haloalkaliphilic actinobacterium from a soda solonchak soil.</title>
        <authorList>
            <person name="Sorokin D.Y."/>
            <person name="Khijniak T.V."/>
            <person name="Zakharycheva A.P."/>
            <person name="Boueva O.V."/>
            <person name="Ariskina E.V."/>
            <person name="Hahnke R.L."/>
            <person name="Bunk B."/>
            <person name="Sproer C."/>
            <person name="Schumann P."/>
            <person name="Evtushenko L.I."/>
            <person name="Kublanov I.V."/>
        </authorList>
    </citation>
    <scope>NUCLEOTIDE SEQUENCE</scope>
    <source>
        <strain evidence="4">DSM 106523</strain>
    </source>
</reference>
<dbReference type="PROSITE" id="PS50893">
    <property type="entry name" value="ABC_TRANSPORTER_2"/>
    <property type="match status" value="1"/>
</dbReference>
<evidence type="ECO:0000256" key="2">
    <source>
        <dbReference type="ARBA" id="ARBA00022840"/>
    </source>
</evidence>
<evidence type="ECO:0000313" key="5">
    <source>
        <dbReference type="Proteomes" id="UP000662857"/>
    </source>
</evidence>
<feature type="domain" description="ABC transporter" evidence="3">
    <location>
        <begin position="3"/>
        <end position="245"/>
    </location>
</feature>
<dbReference type="InterPro" id="IPR015854">
    <property type="entry name" value="ABC_transpr_LolD-like"/>
</dbReference>
<dbReference type="InterPro" id="IPR003439">
    <property type="entry name" value="ABC_transporter-like_ATP-bd"/>
</dbReference>
<evidence type="ECO:0000313" key="4">
    <source>
        <dbReference type="EMBL" id="QSB16303.1"/>
    </source>
</evidence>
<dbReference type="KEGG" id="nhy:JQS43_08430"/>
<accession>A0A895YLV9</accession>
<dbReference type="Pfam" id="PF00005">
    <property type="entry name" value="ABC_tran"/>
    <property type="match status" value="1"/>
</dbReference>
<dbReference type="GO" id="GO:0022857">
    <property type="term" value="F:transmembrane transporter activity"/>
    <property type="evidence" value="ECO:0007669"/>
    <property type="project" value="TreeGrafter"/>
</dbReference>
<dbReference type="GO" id="GO:0016887">
    <property type="term" value="F:ATP hydrolysis activity"/>
    <property type="evidence" value="ECO:0007669"/>
    <property type="project" value="InterPro"/>
</dbReference>
<protein>
    <submittedName>
        <fullName evidence="4">ATP-binding cassette domain-containing protein</fullName>
    </submittedName>
</protein>
<dbReference type="InterPro" id="IPR027417">
    <property type="entry name" value="P-loop_NTPase"/>
</dbReference>
<dbReference type="InterPro" id="IPR017871">
    <property type="entry name" value="ABC_transporter-like_CS"/>
</dbReference>
<dbReference type="Proteomes" id="UP000662857">
    <property type="component" value="Chromosome"/>
</dbReference>
<dbReference type="GO" id="GO:0005524">
    <property type="term" value="F:ATP binding"/>
    <property type="evidence" value="ECO:0007669"/>
    <property type="project" value="UniProtKB-KW"/>
</dbReference>
<dbReference type="GO" id="GO:0005886">
    <property type="term" value="C:plasma membrane"/>
    <property type="evidence" value="ECO:0007669"/>
    <property type="project" value="TreeGrafter"/>
</dbReference>
<name>A0A895YLV9_9ACTN</name>
<keyword evidence="1" id="KW-0547">Nucleotide-binding</keyword>
<dbReference type="SUPFAM" id="SSF52540">
    <property type="entry name" value="P-loop containing nucleoside triphosphate hydrolases"/>
    <property type="match status" value="1"/>
</dbReference>
<dbReference type="EMBL" id="CP070499">
    <property type="protein sequence ID" value="QSB16303.1"/>
    <property type="molecule type" value="Genomic_DNA"/>
</dbReference>
<dbReference type="PROSITE" id="PS00211">
    <property type="entry name" value="ABC_TRANSPORTER_1"/>
    <property type="match status" value="1"/>
</dbReference>
<keyword evidence="5" id="KW-1185">Reference proteome</keyword>
<evidence type="ECO:0000256" key="1">
    <source>
        <dbReference type="ARBA" id="ARBA00022741"/>
    </source>
</evidence>
<keyword evidence="2 4" id="KW-0067">ATP-binding</keyword>
<dbReference type="SMART" id="SM00382">
    <property type="entry name" value="AAA"/>
    <property type="match status" value="1"/>
</dbReference>
<organism evidence="4 5">
    <name type="scientific">Natronosporangium hydrolyticum</name>
    <dbReference type="NCBI Taxonomy" id="2811111"/>
    <lineage>
        <taxon>Bacteria</taxon>
        <taxon>Bacillati</taxon>
        <taxon>Actinomycetota</taxon>
        <taxon>Actinomycetes</taxon>
        <taxon>Micromonosporales</taxon>
        <taxon>Micromonosporaceae</taxon>
        <taxon>Natronosporangium</taxon>
    </lineage>
</organism>
<evidence type="ECO:0000259" key="3">
    <source>
        <dbReference type="PROSITE" id="PS50893"/>
    </source>
</evidence>
<dbReference type="InterPro" id="IPR003593">
    <property type="entry name" value="AAA+_ATPase"/>
</dbReference>
<dbReference type="Gene3D" id="3.40.50.300">
    <property type="entry name" value="P-loop containing nucleotide triphosphate hydrolases"/>
    <property type="match status" value="1"/>
</dbReference>
<dbReference type="AlphaFoldDB" id="A0A895YLV9"/>
<dbReference type="PANTHER" id="PTHR24220">
    <property type="entry name" value="IMPORT ATP-BINDING PROTEIN"/>
    <property type="match status" value="1"/>
</dbReference>
<gene>
    <name evidence="4" type="ORF">JQS43_08430</name>
</gene>
<sequence length="252" mass="27439">MEIRLDQVTVDFPARALRAVDQLSLRIDVGEQVALVGGSGAGKTTLLRVLLGAVAPTAGLVTVGGRDPYRSRAELAWLRRRTGLIRQRDDLVRGVSARLNILMGDAGRWRLRDWFTIVRGGIPHQYRRRLRHLAQQHGIEQLLDAPVDQLSGGQRQRVALLRALLPTPALLLADECTSGLDPERAAVVIGQLRSAGATLLLTTHDLQIARQFPRIVALRDGRLVADGPSLDSAATAEIYRSPVAADGPPTSW</sequence>
<dbReference type="RefSeq" id="WP_239678509.1">
    <property type="nucleotide sequence ID" value="NZ_CP070499.1"/>
</dbReference>
<proteinExistence type="predicted"/>